<evidence type="ECO:0000256" key="3">
    <source>
        <dbReference type="SAM" id="Phobius"/>
    </source>
</evidence>
<dbReference type="GO" id="GO:0006906">
    <property type="term" value="P:vesicle fusion"/>
    <property type="evidence" value="ECO:0007669"/>
    <property type="project" value="TreeGrafter"/>
</dbReference>
<keyword evidence="3" id="KW-0812">Transmembrane</keyword>
<dbReference type="Gene3D" id="1.20.58.70">
    <property type="match status" value="1"/>
</dbReference>
<proteinExistence type="inferred from homology"/>
<dbReference type="InterPro" id="IPR000727">
    <property type="entry name" value="T_SNARE_dom"/>
</dbReference>
<dbReference type="Gene3D" id="1.20.5.110">
    <property type="match status" value="1"/>
</dbReference>
<dbReference type="InParanoid" id="A0A5J5F561"/>
<dbReference type="AlphaFoldDB" id="A0A5J5F561"/>
<dbReference type="EMBL" id="VXIS01000031">
    <property type="protein sequence ID" value="KAA8911836.1"/>
    <property type="molecule type" value="Genomic_DNA"/>
</dbReference>
<keyword evidence="3" id="KW-0472">Membrane</keyword>
<dbReference type="PROSITE" id="PS00914">
    <property type="entry name" value="SYNTAXIN"/>
    <property type="match status" value="1"/>
</dbReference>
<dbReference type="PANTHER" id="PTHR19957:SF38">
    <property type="entry name" value="LD27581P"/>
    <property type="match status" value="1"/>
</dbReference>
<comment type="caution">
    <text evidence="5">The sequence shown here is derived from an EMBL/GenBank/DDBJ whole genome shotgun (WGS) entry which is preliminary data.</text>
</comment>
<dbReference type="SMART" id="SM00397">
    <property type="entry name" value="t_SNARE"/>
    <property type="match status" value="1"/>
</dbReference>
<dbReference type="PROSITE" id="PS50192">
    <property type="entry name" value="T_SNARE"/>
    <property type="match status" value="1"/>
</dbReference>
<dbReference type="GO" id="GO:0005484">
    <property type="term" value="F:SNAP receptor activity"/>
    <property type="evidence" value="ECO:0007669"/>
    <property type="project" value="InterPro"/>
</dbReference>
<feature type="domain" description="T-SNARE coiled-coil homology" evidence="4">
    <location>
        <begin position="179"/>
        <end position="241"/>
    </location>
</feature>
<evidence type="ECO:0000259" key="4">
    <source>
        <dbReference type="PROSITE" id="PS50192"/>
    </source>
</evidence>
<accession>A0A5J5F561</accession>
<dbReference type="InterPro" id="IPR006012">
    <property type="entry name" value="Syntaxin/epimorphin_CS"/>
</dbReference>
<dbReference type="OrthoDB" id="364348at2759"/>
<feature type="transmembrane region" description="Helical" evidence="3">
    <location>
        <begin position="252"/>
        <end position="272"/>
    </location>
</feature>
<dbReference type="GO" id="GO:0048278">
    <property type="term" value="P:vesicle docking"/>
    <property type="evidence" value="ECO:0007669"/>
    <property type="project" value="TreeGrafter"/>
</dbReference>
<name>A0A5J5F561_9PEZI</name>
<reference evidence="5 6" key="1">
    <citation type="submission" date="2019-09" db="EMBL/GenBank/DDBJ databases">
        <title>Draft genome of the ectomycorrhizal ascomycete Sphaerosporella brunnea.</title>
        <authorList>
            <consortium name="DOE Joint Genome Institute"/>
            <person name="Benucci G.M."/>
            <person name="Marozzi G."/>
            <person name="Antonielli L."/>
            <person name="Sanchez S."/>
            <person name="Marco P."/>
            <person name="Wang X."/>
            <person name="Falini L.B."/>
            <person name="Barry K."/>
            <person name="Haridas S."/>
            <person name="Lipzen A."/>
            <person name="Labutti K."/>
            <person name="Grigoriev I.V."/>
            <person name="Murat C."/>
            <person name="Martin F."/>
            <person name="Albertini E."/>
            <person name="Donnini D."/>
            <person name="Bonito G."/>
        </authorList>
    </citation>
    <scope>NUCLEOTIDE SEQUENCE [LARGE SCALE GENOMIC DNA]</scope>
    <source>
        <strain evidence="5 6">Sb_GMNB300</strain>
    </source>
</reference>
<dbReference type="GO" id="GO:0012505">
    <property type="term" value="C:endomembrane system"/>
    <property type="evidence" value="ECO:0007669"/>
    <property type="project" value="TreeGrafter"/>
</dbReference>
<dbReference type="GO" id="GO:0031201">
    <property type="term" value="C:SNARE complex"/>
    <property type="evidence" value="ECO:0007669"/>
    <property type="project" value="TreeGrafter"/>
</dbReference>
<gene>
    <name evidence="5" type="ORF">FN846DRAFT_998854</name>
</gene>
<dbReference type="Pfam" id="PF05739">
    <property type="entry name" value="SNARE"/>
    <property type="match status" value="1"/>
</dbReference>
<evidence type="ECO:0000256" key="2">
    <source>
        <dbReference type="SAM" id="MobiDB-lite"/>
    </source>
</evidence>
<dbReference type="Pfam" id="PF14523">
    <property type="entry name" value="Syntaxin_2"/>
    <property type="match status" value="1"/>
</dbReference>
<dbReference type="FunFam" id="1.20.5.110:FF:000059">
    <property type="entry name" value="Related to syntaxin 12"/>
    <property type="match status" value="1"/>
</dbReference>
<protein>
    <submittedName>
        <fullName evidence="5">t-SNARE</fullName>
    </submittedName>
</protein>
<dbReference type="GO" id="GO:0000149">
    <property type="term" value="F:SNARE binding"/>
    <property type="evidence" value="ECO:0007669"/>
    <property type="project" value="TreeGrafter"/>
</dbReference>
<dbReference type="GO" id="GO:0006886">
    <property type="term" value="P:intracellular protein transport"/>
    <property type="evidence" value="ECO:0007669"/>
    <property type="project" value="InterPro"/>
</dbReference>
<feature type="region of interest" description="Disordered" evidence="2">
    <location>
        <begin position="1"/>
        <end position="24"/>
    </location>
</feature>
<keyword evidence="3" id="KW-1133">Transmembrane helix</keyword>
<evidence type="ECO:0000313" key="5">
    <source>
        <dbReference type="EMBL" id="KAA8911836.1"/>
    </source>
</evidence>
<evidence type="ECO:0000313" key="6">
    <source>
        <dbReference type="Proteomes" id="UP000326924"/>
    </source>
</evidence>
<dbReference type="Proteomes" id="UP000326924">
    <property type="component" value="Unassembled WGS sequence"/>
</dbReference>
<organism evidence="5 6">
    <name type="scientific">Sphaerosporella brunnea</name>
    <dbReference type="NCBI Taxonomy" id="1250544"/>
    <lineage>
        <taxon>Eukaryota</taxon>
        <taxon>Fungi</taxon>
        <taxon>Dikarya</taxon>
        <taxon>Ascomycota</taxon>
        <taxon>Pezizomycotina</taxon>
        <taxon>Pezizomycetes</taxon>
        <taxon>Pezizales</taxon>
        <taxon>Pyronemataceae</taxon>
        <taxon>Sphaerosporella</taxon>
    </lineage>
</organism>
<dbReference type="InterPro" id="IPR006011">
    <property type="entry name" value="Syntaxin_N"/>
</dbReference>
<keyword evidence="6" id="KW-1185">Reference proteome</keyword>
<sequence length="273" mass="30424">MSFDRLPSLEAQPTTARGTGYSDDPAFSSLTTSLSARLFTLTSNITQLNRQLALVGSKKDSEAVRQRVSKLLEETRRGFRDVSDGVKRVKAWEDPSPAMKYTQEKLQSQLTSAMADFQAAQRLSAEKTRQYVAAVKRNVHEEDPERYTDEPSGPEVPLVQAQQAQAAALADQNEVEFHESLIIQREEEIRSIERGITELNDIFRDLGTMVNAQGDQLDMIDANIENVAQDHKAADLELRSAARYQKSARNRACCLLLILSVVLTVVLLAIFLG</sequence>
<dbReference type="InterPro" id="IPR045242">
    <property type="entry name" value="Syntaxin"/>
</dbReference>
<dbReference type="InterPro" id="IPR010989">
    <property type="entry name" value="SNARE"/>
</dbReference>
<dbReference type="PANTHER" id="PTHR19957">
    <property type="entry name" value="SYNTAXIN"/>
    <property type="match status" value="1"/>
</dbReference>
<dbReference type="FunCoup" id="A0A5J5F561">
    <property type="interactions" value="656"/>
</dbReference>
<dbReference type="GO" id="GO:0006896">
    <property type="term" value="P:Golgi to vacuole transport"/>
    <property type="evidence" value="ECO:0007669"/>
    <property type="project" value="TreeGrafter"/>
</dbReference>
<dbReference type="SUPFAM" id="SSF47661">
    <property type="entry name" value="t-snare proteins"/>
    <property type="match status" value="1"/>
</dbReference>
<comment type="similarity">
    <text evidence="1">Belongs to the syntaxin family.</text>
</comment>
<dbReference type="CDD" id="cd15840">
    <property type="entry name" value="SNARE_Qa"/>
    <property type="match status" value="1"/>
</dbReference>
<evidence type="ECO:0000256" key="1">
    <source>
        <dbReference type="ARBA" id="ARBA00009063"/>
    </source>
</evidence>